<reference evidence="1 2" key="1">
    <citation type="submission" date="2020-08" db="EMBL/GenBank/DDBJ databases">
        <title>Genome sequence of Rhodobacteraceae bacterium Lw-13e.</title>
        <authorList>
            <person name="Poehlein A."/>
            <person name="Wolter L."/>
            <person name="Daniel R."/>
            <person name="Brinkhoff T."/>
        </authorList>
    </citation>
    <scope>NUCLEOTIDE SEQUENCE [LARGE SCALE GENOMIC DNA]</scope>
    <source>
        <strain evidence="1 2">Lw-13e</strain>
    </source>
</reference>
<dbReference type="OrthoDB" id="9806874at2"/>
<proteinExistence type="predicted"/>
<organism evidence="1 2">
    <name type="scientific">Pseudooceanicola algae</name>
    <dbReference type="NCBI Taxonomy" id="1537215"/>
    <lineage>
        <taxon>Bacteria</taxon>
        <taxon>Pseudomonadati</taxon>
        <taxon>Pseudomonadota</taxon>
        <taxon>Alphaproteobacteria</taxon>
        <taxon>Rhodobacterales</taxon>
        <taxon>Paracoccaceae</taxon>
        <taxon>Pseudooceanicola</taxon>
    </lineage>
</organism>
<accession>A0A418SGA1</accession>
<protein>
    <recommendedName>
        <fullName evidence="3">DUF599 domain-containing protein</fullName>
    </recommendedName>
</protein>
<dbReference type="InterPro" id="IPR006747">
    <property type="entry name" value="DUF599"/>
</dbReference>
<dbReference type="PANTHER" id="PTHR31168">
    <property type="entry name" value="OS02G0292800 PROTEIN"/>
    <property type="match status" value="1"/>
</dbReference>
<dbReference type="EMBL" id="CP060436">
    <property type="protein sequence ID" value="QPM91710.1"/>
    <property type="molecule type" value="Genomic_DNA"/>
</dbReference>
<dbReference type="RefSeq" id="WP_119839339.1">
    <property type="nucleotide sequence ID" value="NZ_CP060436.1"/>
</dbReference>
<evidence type="ECO:0008006" key="3">
    <source>
        <dbReference type="Google" id="ProtNLM"/>
    </source>
</evidence>
<dbReference type="Proteomes" id="UP000283786">
    <property type="component" value="Chromosome"/>
</dbReference>
<dbReference type="AlphaFoldDB" id="A0A418SGA1"/>
<gene>
    <name evidence="1" type="ORF">PSAL_029650</name>
</gene>
<name>A0A418SGA1_9RHOB</name>
<keyword evidence="2" id="KW-1185">Reference proteome</keyword>
<evidence type="ECO:0000313" key="2">
    <source>
        <dbReference type="Proteomes" id="UP000283786"/>
    </source>
</evidence>
<dbReference type="PANTHER" id="PTHR31168:SF19">
    <property type="entry name" value="OS01G0683700 PROTEIN"/>
    <property type="match status" value="1"/>
</dbReference>
<dbReference type="Pfam" id="PF04654">
    <property type="entry name" value="DUF599"/>
    <property type="match status" value="1"/>
</dbReference>
<sequence>MTALDFLALYTIPDALAVGTLLLAWLAIGWRIEHPAANRPSVSMLMAEYRREWLRKMAERGTRIFDAQILGTLRAATSFFASSTMIAIGGVAALLGNSEELRGVATDLGVAELTSARAPVVFWEVKLCLIGFFLVNAFLKFVWSNRLFGYCAVLMGAIPNRTDDPKAIPRALKAAEINIFAARSFNRGLRSIYFALAATGWFLGPYGLLAATLATCALLWRREFASQSRETLLQTEDD</sequence>
<dbReference type="KEGG" id="palw:PSAL_029650"/>
<evidence type="ECO:0000313" key="1">
    <source>
        <dbReference type="EMBL" id="QPM91710.1"/>
    </source>
</evidence>